<dbReference type="Proteomes" id="UP000824998">
    <property type="component" value="Unassembled WGS sequence"/>
</dbReference>
<name>A0A9P7YA14_9HELO</name>
<sequence length="137" mass="16479">MAPSIILILNRQRGKGGRRLKVFRLVYERATREKINRKMNRNIYRVLRKLAKKHRLTTKKREKTAMYVKDLAEYLQANLTTIKKRFTHGRNRPSALLKLRYRDIIITLLRHPNSGPHRILIEFTYEFTKKFLSEKDT</sequence>
<dbReference type="OrthoDB" id="3544487at2759"/>
<evidence type="ECO:0000313" key="1">
    <source>
        <dbReference type="EMBL" id="KAG9229900.1"/>
    </source>
</evidence>
<evidence type="ECO:0000313" key="2">
    <source>
        <dbReference type="Proteomes" id="UP000824998"/>
    </source>
</evidence>
<reference evidence="1" key="1">
    <citation type="journal article" date="2021" name="IMA Fungus">
        <title>Genomic characterization of three marine fungi, including Emericellopsis atlantica sp. nov. with signatures of a generalist lifestyle and marine biomass degradation.</title>
        <authorList>
            <person name="Hagestad O.C."/>
            <person name="Hou L."/>
            <person name="Andersen J.H."/>
            <person name="Hansen E.H."/>
            <person name="Altermark B."/>
            <person name="Li C."/>
            <person name="Kuhnert E."/>
            <person name="Cox R.J."/>
            <person name="Crous P.W."/>
            <person name="Spatafora J.W."/>
            <person name="Lail K."/>
            <person name="Amirebrahimi M."/>
            <person name="Lipzen A."/>
            <person name="Pangilinan J."/>
            <person name="Andreopoulos W."/>
            <person name="Hayes R.D."/>
            <person name="Ng V."/>
            <person name="Grigoriev I.V."/>
            <person name="Jackson S.A."/>
            <person name="Sutton T.D.S."/>
            <person name="Dobson A.D.W."/>
            <person name="Rama T."/>
        </authorList>
    </citation>
    <scope>NUCLEOTIDE SEQUENCE</scope>
    <source>
        <strain evidence="1">TRa018bII</strain>
    </source>
</reference>
<gene>
    <name evidence="1" type="ORF">BJ875DRAFT_507659</name>
</gene>
<comment type="caution">
    <text evidence="1">The sequence shown here is derived from an EMBL/GenBank/DDBJ whole genome shotgun (WGS) entry which is preliminary data.</text>
</comment>
<organism evidence="1 2">
    <name type="scientific">Amylocarpus encephaloides</name>
    <dbReference type="NCBI Taxonomy" id="45428"/>
    <lineage>
        <taxon>Eukaryota</taxon>
        <taxon>Fungi</taxon>
        <taxon>Dikarya</taxon>
        <taxon>Ascomycota</taxon>
        <taxon>Pezizomycotina</taxon>
        <taxon>Leotiomycetes</taxon>
        <taxon>Helotiales</taxon>
        <taxon>Helotiales incertae sedis</taxon>
        <taxon>Amylocarpus</taxon>
    </lineage>
</organism>
<protein>
    <submittedName>
        <fullName evidence="1">Uncharacterized protein</fullName>
    </submittedName>
</protein>
<dbReference type="InterPro" id="IPR021842">
    <property type="entry name" value="DUF3435"/>
</dbReference>
<dbReference type="AlphaFoldDB" id="A0A9P7YA14"/>
<dbReference type="Pfam" id="PF11917">
    <property type="entry name" value="DUF3435"/>
    <property type="match status" value="1"/>
</dbReference>
<dbReference type="PANTHER" id="PTHR37535">
    <property type="entry name" value="FLUG DOMAIN PROTEIN"/>
    <property type="match status" value="1"/>
</dbReference>
<dbReference type="PANTHER" id="PTHR37535:SF2">
    <property type="entry name" value="FINGER DOMAIN PROTEIN, PUTATIVE (AFU_ORTHOLOGUE AFUA_6G09300)-RELATED"/>
    <property type="match status" value="1"/>
</dbReference>
<dbReference type="EMBL" id="MU251721">
    <property type="protein sequence ID" value="KAG9229900.1"/>
    <property type="molecule type" value="Genomic_DNA"/>
</dbReference>
<accession>A0A9P7YA14</accession>
<keyword evidence="2" id="KW-1185">Reference proteome</keyword>
<proteinExistence type="predicted"/>